<accession>A0A0G3XEJ0</accession>
<dbReference type="Proteomes" id="UP000035287">
    <property type="component" value="Chromosome"/>
</dbReference>
<reference evidence="1 2" key="1">
    <citation type="submission" date="2015-06" db="EMBL/GenBank/DDBJ databases">
        <authorList>
            <person name="Zeng Y."/>
            <person name="Huang Y."/>
        </authorList>
    </citation>
    <scope>NUCLEOTIDE SEQUENCE [LARGE SCALE GENOMIC DNA]</scope>
    <source>
        <strain evidence="1 2">PQ-2</strain>
    </source>
</reference>
<organism evidence="1 2">
    <name type="scientific">Croceicoccus naphthovorans</name>
    <dbReference type="NCBI Taxonomy" id="1348774"/>
    <lineage>
        <taxon>Bacteria</taxon>
        <taxon>Pseudomonadati</taxon>
        <taxon>Pseudomonadota</taxon>
        <taxon>Alphaproteobacteria</taxon>
        <taxon>Sphingomonadales</taxon>
        <taxon>Erythrobacteraceae</taxon>
        <taxon>Croceicoccus</taxon>
    </lineage>
</organism>
<keyword evidence="2" id="KW-1185">Reference proteome</keyword>
<dbReference type="EMBL" id="CP011770">
    <property type="protein sequence ID" value="AKM08798.1"/>
    <property type="molecule type" value="Genomic_DNA"/>
</dbReference>
<dbReference type="PATRIC" id="fig|1348774.3.peg.88"/>
<proteinExistence type="predicted"/>
<gene>
    <name evidence="1" type="ORF">AB433_00375</name>
</gene>
<name>A0A0G3XEJ0_9SPHN</name>
<sequence length="143" mass="15135">MSKDVANDYTDALSPWIWQQAGMADEPLAANIDHDPGYDQLMDALLGIGESNLDTDVLPGQAAIVAEVIHDALADAFQINVIDDLVNAITPIESGSAPVPDRLDVDFSDLLAASLNVSHVSDGIPFHMVQTADDIAVQVAQNA</sequence>
<dbReference type="STRING" id="1348774.AB433_00375"/>
<evidence type="ECO:0000313" key="1">
    <source>
        <dbReference type="EMBL" id="AKM08798.1"/>
    </source>
</evidence>
<protein>
    <submittedName>
        <fullName evidence="1">Uncharacterized protein</fullName>
    </submittedName>
</protein>
<dbReference type="KEGG" id="cna:AB433_00375"/>
<evidence type="ECO:0000313" key="2">
    <source>
        <dbReference type="Proteomes" id="UP000035287"/>
    </source>
</evidence>
<dbReference type="AlphaFoldDB" id="A0A0G3XEJ0"/>